<feature type="compositionally biased region" description="Polar residues" evidence="6">
    <location>
        <begin position="29"/>
        <end position="43"/>
    </location>
</feature>
<dbReference type="Proteomes" id="UP000193588">
    <property type="component" value="Unassembled WGS sequence"/>
</dbReference>
<dbReference type="InterPro" id="IPR038594">
    <property type="entry name" value="SepF-like_sf"/>
</dbReference>
<keyword evidence="2 5" id="KW-0717">Septation</keyword>
<evidence type="ECO:0000313" key="8">
    <source>
        <dbReference type="EMBL" id="KIU20178.1"/>
    </source>
</evidence>
<reference evidence="10 14" key="2">
    <citation type="submission" date="2017-04" db="EMBL/GenBank/DDBJ databases">
        <title>The genome sequence of Weissella cibaria isolated from wild Drosophila.</title>
        <authorList>
            <person name="Ricks N.J."/>
            <person name="Carroll C."/>
            <person name="Walters A."/>
            <person name="Newell P.D."/>
            <person name="Chaston J.M."/>
        </authorList>
    </citation>
    <scope>NUCLEOTIDE SEQUENCE [LARGE SCALE GENOMIC DNA]</scope>
    <source>
        <strain evidence="10 14">DmW_103</strain>
    </source>
</reference>
<organism evidence="9 12">
    <name type="scientific">Weissella cibaria</name>
    <dbReference type="NCBI Taxonomy" id="137591"/>
    <lineage>
        <taxon>Bacteria</taxon>
        <taxon>Bacillati</taxon>
        <taxon>Bacillota</taxon>
        <taxon>Bacilli</taxon>
        <taxon>Lactobacillales</taxon>
        <taxon>Lactobacillaceae</taxon>
        <taxon>Weissella</taxon>
    </lineage>
</organism>
<evidence type="ECO:0000313" key="9">
    <source>
        <dbReference type="EMBL" id="KIU20231.1"/>
    </source>
</evidence>
<dbReference type="GO" id="GO:0005737">
    <property type="term" value="C:cytoplasm"/>
    <property type="evidence" value="ECO:0007669"/>
    <property type="project" value="UniProtKB-SubCell"/>
</dbReference>
<reference evidence="11 16" key="4">
    <citation type="submission" date="2019-07" db="EMBL/GenBank/DDBJ databases">
        <title>Genome sequence of Weissella cibaria GK1.</title>
        <authorList>
            <person name="Choi H.-J."/>
        </authorList>
    </citation>
    <scope>NUCLEOTIDE SEQUENCE [LARGE SCALE GENOMIC DNA]</scope>
    <source>
        <strain evidence="11 16">GK1</strain>
    </source>
</reference>
<evidence type="ECO:0000313" key="16">
    <source>
        <dbReference type="Proteomes" id="UP000320012"/>
    </source>
</evidence>
<evidence type="ECO:0000313" key="7">
    <source>
        <dbReference type="EMBL" id="AWF96108.1"/>
    </source>
</evidence>
<dbReference type="GO" id="GO:0000917">
    <property type="term" value="P:division septum assembly"/>
    <property type="evidence" value="ECO:0007669"/>
    <property type="project" value="UniProtKB-KW"/>
</dbReference>
<evidence type="ECO:0000256" key="2">
    <source>
        <dbReference type="ARBA" id="ARBA00023210"/>
    </source>
</evidence>
<keyword evidence="1 5" id="KW-0132">Cell division</keyword>
<dbReference type="Proteomes" id="UP000244870">
    <property type="component" value="Chromosome"/>
</dbReference>
<name>A0A0D1LWG7_9LACO</name>
<comment type="similarity">
    <text evidence="5">Belongs to the SepF family.</text>
</comment>
<evidence type="ECO:0000256" key="4">
    <source>
        <dbReference type="ARBA" id="ARBA00044936"/>
    </source>
</evidence>
<dbReference type="AlphaFoldDB" id="A0A0D1LWG7"/>
<dbReference type="PANTHER" id="PTHR35798">
    <property type="entry name" value="CELL DIVISION PROTEIN SEPF"/>
    <property type="match status" value="1"/>
</dbReference>
<proteinExistence type="inferred from homology"/>
<evidence type="ECO:0000256" key="1">
    <source>
        <dbReference type="ARBA" id="ARBA00022618"/>
    </source>
</evidence>
<keyword evidence="5" id="KW-0963">Cytoplasm</keyword>
<dbReference type="STRING" id="137591.AO080_05725"/>
<feature type="region of interest" description="Disordered" evidence="6">
    <location>
        <begin position="20"/>
        <end position="58"/>
    </location>
</feature>
<reference evidence="12 13" key="1">
    <citation type="journal article" date="2015" name="Microbiology (Mosc.)">
        <title>Genomics of the Weissella cibaria species with an examination of its metabolic traits.</title>
        <authorList>
            <person name="Lynch K.M."/>
            <person name="Lucid A."/>
            <person name="Arendt E.K."/>
            <person name="Sleator R.D."/>
            <person name="Lucey B."/>
            <person name="Coffey A."/>
        </authorList>
    </citation>
    <scope>NUCLEOTIDE SEQUENCE [LARGE SCALE GENOMIC DNA]</scope>
    <source>
        <strain evidence="8 13">AB3b</strain>
        <strain evidence="9 12">MG1</strain>
    </source>
</reference>
<dbReference type="EMBL" id="VNHC01000002">
    <property type="protein sequence ID" value="TVV27838.1"/>
    <property type="molecule type" value="Genomic_DNA"/>
</dbReference>
<gene>
    <name evidence="5 9" type="primary">sepF</name>
    <name evidence="8" type="ORF">ab3b_02258</name>
    <name evidence="7" type="ORF">B6254_1726</name>
    <name evidence="10" type="ORF">B9D04_06810</name>
    <name evidence="11" type="ORF">FO435_08060</name>
    <name evidence="9" type="ORF">QX99_01275</name>
</gene>
<dbReference type="eggNOG" id="COG1799">
    <property type="taxonomic scope" value="Bacteria"/>
</dbReference>
<keyword evidence="3 5" id="KW-0131">Cell cycle</keyword>
<dbReference type="Pfam" id="PF04472">
    <property type="entry name" value="SepF"/>
    <property type="match status" value="1"/>
</dbReference>
<protein>
    <recommendedName>
        <fullName evidence="5">Cell division protein SepF</fullName>
    </recommendedName>
</protein>
<dbReference type="EMBL" id="CP020928">
    <property type="protein sequence ID" value="AWF96108.1"/>
    <property type="molecule type" value="Genomic_DNA"/>
</dbReference>
<dbReference type="HAMAP" id="MF_01197">
    <property type="entry name" value="SepF"/>
    <property type="match status" value="1"/>
</dbReference>
<reference evidence="7 15" key="3">
    <citation type="submission" date="2017-04" db="EMBL/GenBank/DDBJ databases">
        <title>Weissella cibaria strain m2 complete genome.</title>
        <authorList>
            <person name="Pan Q."/>
            <person name="Tan M."/>
            <person name="Yao F."/>
            <person name="Su S."/>
        </authorList>
    </citation>
    <scope>NUCLEOTIDE SEQUENCE [LARGE SCALE GENOMIC DNA]</scope>
    <source>
        <strain evidence="7 15">M2</strain>
    </source>
</reference>
<keyword evidence="12" id="KW-1185">Reference proteome</keyword>
<dbReference type="Proteomes" id="UP000032289">
    <property type="component" value="Unassembled WGS sequence"/>
</dbReference>
<evidence type="ECO:0000256" key="6">
    <source>
        <dbReference type="SAM" id="MobiDB-lite"/>
    </source>
</evidence>
<dbReference type="PANTHER" id="PTHR35798:SF1">
    <property type="entry name" value="CELL DIVISION PROTEIN SEPF"/>
    <property type="match status" value="1"/>
</dbReference>
<evidence type="ECO:0000313" key="15">
    <source>
        <dbReference type="Proteomes" id="UP000244870"/>
    </source>
</evidence>
<dbReference type="EMBL" id="NDXJ01000009">
    <property type="protein sequence ID" value="OSP89266.1"/>
    <property type="molecule type" value="Genomic_DNA"/>
</dbReference>
<dbReference type="PATRIC" id="fig|137591.24.peg.2208"/>
<dbReference type="RefSeq" id="WP_043708204.1">
    <property type="nucleotide sequence ID" value="NZ_CABJFA010000004.1"/>
</dbReference>
<dbReference type="GO" id="GO:0043093">
    <property type="term" value="P:FtsZ-dependent cytokinesis"/>
    <property type="evidence" value="ECO:0007669"/>
    <property type="project" value="UniProtKB-UniRule"/>
</dbReference>
<dbReference type="InterPro" id="IPR007561">
    <property type="entry name" value="Cell_div_SepF/SepF-rel"/>
</dbReference>
<dbReference type="Proteomes" id="UP000320012">
    <property type="component" value="Unassembled WGS sequence"/>
</dbReference>
<comment type="subcellular location">
    <subcellularLocation>
        <location evidence="5">Cytoplasm</location>
    </subcellularLocation>
    <text evidence="5">Localizes to the division site, in a FtsZ-dependent manner.</text>
</comment>
<dbReference type="Proteomes" id="UP000032287">
    <property type="component" value="Unassembled WGS sequence"/>
</dbReference>
<sequence length="149" mass="16275">MAFKFKEFFGVDNYYEEEVPEEQYAEDTAQGSAAPTATSNATRPTAARRPNVLKMDGSRSETSKIALYEPRTYADAQTIATQLLAGEAVIVNLGSIDENTGKRVLDYLGGTAFAVDGIIERVGERIFLATPHNFEISGTISQNLGQQFN</sequence>
<comment type="subunit">
    <text evidence="5">Homodimer. Interacts with FtsZ.</text>
</comment>
<comment type="function">
    <text evidence="4 5">Cell division protein that is part of the divisome complex and is recruited early to the Z-ring. Probably stimulates Z-ring formation, perhaps through the cross-linking of FtsZ protofilaments. Its function overlaps with FtsA.</text>
</comment>
<evidence type="ECO:0000256" key="5">
    <source>
        <dbReference type="HAMAP-Rule" id="MF_01197"/>
    </source>
</evidence>
<evidence type="ECO:0000313" key="12">
    <source>
        <dbReference type="Proteomes" id="UP000032287"/>
    </source>
</evidence>
<evidence type="ECO:0000313" key="10">
    <source>
        <dbReference type="EMBL" id="OSP89266.1"/>
    </source>
</evidence>
<dbReference type="EMBL" id="JWHT01000063">
    <property type="protein sequence ID" value="KIU20178.1"/>
    <property type="molecule type" value="Genomic_DNA"/>
</dbReference>
<dbReference type="Gene3D" id="3.30.110.150">
    <property type="entry name" value="SepF-like protein"/>
    <property type="match status" value="1"/>
</dbReference>
<dbReference type="InterPro" id="IPR023052">
    <property type="entry name" value="Cell_div_SepF"/>
</dbReference>
<evidence type="ECO:0000256" key="3">
    <source>
        <dbReference type="ARBA" id="ARBA00023306"/>
    </source>
</evidence>
<evidence type="ECO:0000313" key="13">
    <source>
        <dbReference type="Proteomes" id="UP000032289"/>
    </source>
</evidence>
<evidence type="ECO:0000313" key="14">
    <source>
        <dbReference type="Proteomes" id="UP000193588"/>
    </source>
</evidence>
<accession>A0A0D1LWG7</accession>
<evidence type="ECO:0000313" key="11">
    <source>
        <dbReference type="EMBL" id="TVV27838.1"/>
    </source>
</evidence>
<dbReference type="EMBL" id="JWHU01000023">
    <property type="protein sequence ID" value="KIU20231.1"/>
    <property type="molecule type" value="Genomic_DNA"/>
</dbReference>
<dbReference type="OrthoDB" id="9815206at2"/>